<comment type="subcellular location">
    <subcellularLocation>
        <location evidence="1">Membrane</location>
        <topology evidence="1">Single-pass type I membrane protein</topology>
    </subcellularLocation>
</comment>
<dbReference type="Proteomes" id="UP000037460">
    <property type="component" value="Unassembled WGS sequence"/>
</dbReference>
<evidence type="ECO:0000256" key="1">
    <source>
        <dbReference type="ARBA" id="ARBA00004479"/>
    </source>
</evidence>
<dbReference type="GO" id="GO:0016485">
    <property type="term" value="P:protein processing"/>
    <property type="evidence" value="ECO:0007669"/>
    <property type="project" value="InterPro"/>
</dbReference>
<dbReference type="InterPro" id="IPR041084">
    <property type="entry name" value="Ncstrn_small"/>
</dbReference>
<evidence type="ECO:0000256" key="6">
    <source>
        <dbReference type="ARBA" id="ARBA00022976"/>
    </source>
</evidence>
<evidence type="ECO:0000256" key="9">
    <source>
        <dbReference type="ARBA" id="ARBA00023180"/>
    </source>
</evidence>
<gene>
    <name evidence="13" type="ORF">Ctob_007981</name>
</gene>
<sequence>MRALWLLAPLTAPLAAARSPLDGQRIELRHVDPCVRLLNATGTIGCATRSSGSLAPLHVLRSDADLAALLRAPPEGGMAVALAAPLFHLTTLRSLATTLGAKLDGVLVLDARAMPAQVPSPDLAVPLGTETQPRHPWNAAGTGFSHERFPFAIVLLGLVESAAVLMHGVHAGTSVGSGNRPLVELRYPMSARGDAPSCLASETCLPLGGQSVWGSLEPRTAPDTELLRLGKPAVALTASLDATGFFHETAPGANAAVASLVAVLAAVDAIVSDPALASQLGSLPNTALFFLFTGEAWGELGSRRLLTDAPFKRDLRFLELRERRLTTLVHVGPIGAREAGEELFIHTSAAATNGATNGAAEALRAAASAAPVLSAPSLQVRDATGARGLPPGAARSFVDPKLQLPNSALPSVATLADFEDAYHGGGRYGSHFDTIDGLNVSLVCAAATVAGPGIERDPSTGRWRVTDPDEPLWTESNWPNEMYAFLYPHGAPSTVEGLALLGVGALGALLTYVATHVSRYQYKNAYKRL</sequence>
<evidence type="ECO:0000313" key="13">
    <source>
        <dbReference type="EMBL" id="KOO29656.1"/>
    </source>
</evidence>
<evidence type="ECO:0000256" key="7">
    <source>
        <dbReference type="ARBA" id="ARBA00022989"/>
    </source>
</evidence>
<evidence type="ECO:0000256" key="8">
    <source>
        <dbReference type="ARBA" id="ARBA00023136"/>
    </source>
</evidence>
<dbReference type="GO" id="GO:0005886">
    <property type="term" value="C:plasma membrane"/>
    <property type="evidence" value="ECO:0007669"/>
    <property type="project" value="TreeGrafter"/>
</dbReference>
<evidence type="ECO:0000256" key="2">
    <source>
        <dbReference type="ARBA" id="ARBA00007717"/>
    </source>
</evidence>
<dbReference type="Pfam" id="PF05450">
    <property type="entry name" value="Nicastrin"/>
    <property type="match status" value="1"/>
</dbReference>
<feature type="signal peptide" evidence="11">
    <location>
        <begin position="1"/>
        <end position="17"/>
    </location>
</feature>
<evidence type="ECO:0000256" key="3">
    <source>
        <dbReference type="ARBA" id="ARBA00015303"/>
    </source>
</evidence>
<dbReference type="InterPro" id="IPR008710">
    <property type="entry name" value="Nicastrin"/>
</dbReference>
<keyword evidence="8 10" id="KW-0472">Membrane</keyword>
<keyword evidence="7 10" id="KW-1133">Transmembrane helix</keyword>
<evidence type="ECO:0000256" key="10">
    <source>
        <dbReference type="SAM" id="Phobius"/>
    </source>
</evidence>
<feature type="transmembrane region" description="Helical" evidence="10">
    <location>
        <begin position="498"/>
        <end position="518"/>
    </location>
</feature>
<keyword evidence="9" id="KW-0325">Glycoprotein</keyword>
<comment type="similarity">
    <text evidence="2">Belongs to the nicastrin family.</text>
</comment>
<feature type="domain" description="Nicastrin small lobe" evidence="12">
    <location>
        <begin position="33"/>
        <end position="167"/>
    </location>
</feature>
<dbReference type="PANTHER" id="PTHR21092:SF0">
    <property type="entry name" value="NICASTRIN"/>
    <property type="match status" value="1"/>
</dbReference>
<dbReference type="GO" id="GO:0007219">
    <property type="term" value="P:Notch signaling pathway"/>
    <property type="evidence" value="ECO:0007669"/>
    <property type="project" value="UniProtKB-KW"/>
</dbReference>
<keyword evidence="4 10" id="KW-0812">Transmembrane</keyword>
<dbReference type="OrthoDB" id="10265862at2759"/>
<keyword evidence="5 11" id="KW-0732">Signal</keyword>
<evidence type="ECO:0000256" key="4">
    <source>
        <dbReference type="ARBA" id="ARBA00022692"/>
    </source>
</evidence>
<dbReference type="PANTHER" id="PTHR21092">
    <property type="entry name" value="NICASTRIN"/>
    <property type="match status" value="1"/>
</dbReference>
<dbReference type="SUPFAM" id="SSF53187">
    <property type="entry name" value="Zn-dependent exopeptidases"/>
    <property type="match status" value="1"/>
</dbReference>
<dbReference type="EMBL" id="JWZX01002382">
    <property type="protein sequence ID" value="KOO29656.1"/>
    <property type="molecule type" value="Genomic_DNA"/>
</dbReference>
<keyword evidence="6" id="KW-0914">Notch signaling pathway</keyword>
<dbReference type="Gene3D" id="3.40.630.10">
    <property type="entry name" value="Zn peptidases"/>
    <property type="match status" value="1"/>
</dbReference>
<keyword evidence="14" id="KW-1185">Reference proteome</keyword>
<reference evidence="14" key="1">
    <citation type="journal article" date="2015" name="PLoS Genet.">
        <title>Genome Sequence and Transcriptome Analyses of Chrysochromulina tobin: Metabolic Tools for Enhanced Algal Fitness in the Prominent Order Prymnesiales (Haptophyceae).</title>
        <authorList>
            <person name="Hovde B.T."/>
            <person name="Deodato C.R."/>
            <person name="Hunsperger H.M."/>
            <person name="Ryken S.A."/>
            <person name="Yost W."/>
            <person name="Jha R.K."/>
            <person name="Patterson J."/>
            <person name="Monnat R.J. Jr."/>
            <person name="Barlow S.B."/>
            <person name="Starkenburg S.R."/>
            <person name="Cattolico R.A."/>
        </authorList>
    </citation>
    <scope>NUCLEOTIDE SEQUENCE</scope>
    <source>
        <strain evidence="14">CCMP291</strain>
    </source>
</reference>
<proteinExistence type="inferred from homology"/>
<comment type="caution">
    <text evidence="13">The sequence shown here is derived from an EMBL/GenBank/DDBJ whole genome shotgun (WGS) entry which is preliminary data.</text>
</comment>
<organism evidence="13 14">
    <name type="scientific">Chrysochromulina tobinii</name>
    <dbReference type="NCBI Taxonomy" id="1460289"/>
    <lineage>
        <taxon>Eukaryota</taxon>
        <taxon>Haptista</taxon>
        <taxon>Haptophyta</taxon>
        <taxon>Prymnesiophyceae</taxon>
        <taxon>Prymnesiales</taxon>
        <taxon>Chrysochromulinaceae</taxon>
        <taxon>Chrysochromulina</taxon>
    </lineage>
</organism>
<evidence type="ECO:0000313" key="14">
    <source>
        <dbReference type="Proteomes" id="UP000037460"/>
    </source>
</evidence>
<dbReference type="AlphaFoldDB" id="A0A0M0JSN2"/>
<evidence type="ECO:0000259" key="12">
    <source>
        <dbReference type="Pfam" id="PF18266"/>
    </source>
</evidence>
<evidence type="ECO:0000256" key="11">
    <source>
        <dbReference type="SAM" id="SignalP"/>
    </source>
</evidence>
<dbReference type="Pfam" id="PF18266">
    <property type="entry name" value="Ncstrn_small"/>
    <property type="match status" value="1"/>
</dbReference>
<protein>
    <recommendedName>
        <fullName evidence="3">Nicastrin</fullName>
    </recommendedName>
</protein>
<evidence type="ECO:0000256" key="5">
    <source>
        <dbReference type="ARBA" id="ARBA00022729"/>
    </source>
</evidence>
<accession>A0A0M0JSN2</accession>
<name>A0A0M0JSN2_9EUKA</name>
<feature type="chain" id="PRO_5005602107" description="Nicastrin" evidence="11">
    <location>
        <begin position="18"/>
        <end position="529"/>
    </location>
</feature>